<organism evidence="2 3">
    <name type="scientific">Hafnia phage vB_HpaM_Zyzzx</name>
    <dbReference type="NCBI Taxonomy" id="2836109"/>
    <lineage>
        <taxon>Viruses</taxon>
        <taxon>Duplodnaviria</taxon>
        <taxon>Heunggongvirae</taxon>
        <taxon>Uroviricota</taxon>
        <taxon>Caudoviricetes</taxon>
        <taxon>Andersonviridae</taxon>
        <taxon>Andersonviridae incertae sedis</taxon>
        <taxon>Daniellevirus</taxon>
        <taxon>Daniellevirus Zyzzx</taxon>
    </lineage>
</organism>
<dbReference type="GO" id="GO:0004749">
    <property type="term" value="F:ribose phosphate diphosphokinase activity"/>
    <property type="evidence" value="ECO:0007669"/>
    <property type="project" value="TreeGrafter"/>
</dbReference>
<protein>
    <submittedName>
        <fullName evidence="2">Ribose-phosphate pyrophosphokinase</fullName>
    </submittedName>
</protein>
<dbReference type="SUPFAM" id="SSF53271">
    <property type="entry name" value="PRTase-like"/>
    <property type="match status" value="1"/>
</dbReference>
<dbReference type="GO" id="GO:0006015">
    <property type="term" value="P:5-phosphoribose 1-diphosphate biosynthetic process"/>
    <property type="evidence" value="ECO:0007669"/>
    <property type="project" value="TreeGrafter"/>
</dbReference>
<reference evidence="2 3" key="1">
    <citation type="submission" date="2021-03" db="EMBL/GenBank/DDBJ databases">
        <authorList>
            <person name="Thompson D.W."/>
            <person name="Brown H.M.F."/>
            <person name="Thompson S.D."/>
            <person name="Grose J.H."/>
        </authorList>
    </citation>
    <scope>NUCLEOTIDE SEQUENCE [LARGE SCALE GENOMIC DNA]</scope>
</reference>
<gene>
    <name evidence="2" type="ORF">ZYZZX_41</name>
</gene>
<dbReference type="PANTHER" id="PTHR10210:SF41">
    <property type="entry name" value="RIBOSE-PHOSPHATE PYROPHOSPHOKINASE 1, CHLOROPLASTIC"/>
    <property type="match status" value="1"/>
</dbReference>
<dbReference type="GO" id="GO:0002189">
    <property type="term" value="C:ribose phosphate diphosphokinase complex"/>
    <property type="evidence" value="ECO:0007669"/>
    <property type="project" value="TreeGrafter"/>
</dbReference>
<evidence type="ECO:0000313" key="2">
    <source>
        <dbReference type="EMBL" id="QYA57269.1"/>
    </source>
</evidence>
<dbReference type="CDD" id="cd06223">
    <property type="entry name" value="PRTases_typeI"/>
    <property type="match status" value="1"/>
</dbReference>
<dbReference type="GO" id="GO:0000287">
    <property type="term" value="F:magnesium ion binding"/>
    <property type="evidence" value="ECO:0007669"/>
    <property type="project" value="InterPro"/>
</dbReference>
<evidence type="ECO:0000313" key="3">
    <source>
        <dbReference type="Proteomes" id="UP000827415"/>
    </source>
</evidence>
<dbReference type="EMBL" id="MW749004">
    <property type="protein sequence ID" value="QYA57269.1"/>
    <property type="molecule type" value="Genomic_DNA"/>
</dbReference>
<dbReference type="Pfam" id="PF00156">
    <property type="entry name" value="Pribosyltran"/>
    <property type="match status" value="1"/>
</dbReference>
<dbReference type="InterPro" id="IPR000836">
    <property type="entry name" value="PRTase_dom"/>
</dbReference>
<dbReference type="InterPro" id="IPR005946">
    <property type="entry name" value="Rib-P_diPkinase"/>
</dbReference>
<accession>A0AAE7WCA2</accession>
<proteinExistence type="predicted"/>
<dbReference type="InterPro" id="IPR029057">
    <property type="entry name" value="PRTase-like"/>
</dbReference>
<keyword evidence="3" id="KW-1185">Reference proteome</keyword>
<dbReference type="GO" id="GO:0006164">
    <property type="term" value="P:purine nucleotide biosynthetic process"/>
    <property type="evidence" value="ECO:0007669"/>
    <property type="project" value="TreeGrafter"/>
</dbReference>
<feature type="domain" description="Phosphoribosyltransferase" evidence="1">
    <location>
        <begin position="161"/>
        <end position="255"/>
    </location>
</feature>
<sequence length="297" mass="33220">MKATYQVIIQNCEGENFGIDVEEIKFPSGEVAIHLEEGSLAACGGITRFMIITRGYEPDQLFKIALIKDALQGMVLIDQPLIMQNHWVLVLPYLPNARYDRRMVENDAHALKVYGQMLNSLGFNEVLSYDAHSYVAHSCIENFNHVPVWSFIRGLDKVHNISEEYTALVAPDAGSTKKVEKVADELGLPVVQMTKRRDPSTGQLSAPFVLHGLEHLKGGKLLIVDDICDGGYTFIQATQLLKVFDVEKVGLYVTHGIFSKGVDVLYDAGIDEIFTTDTLRLPEEFDSRVKGFQLIQM</sequence>
<dbReference type="Gene3D" id="3.40.50.2020">
    <property type="match status" value="2"/>
</dbReference>
<evidence type="ECO:0000259" key="1">
    <source>
        <dbReference type="Pfam" id="PF00156"/>
    </source>
</evidence>
<name>A0AAE7WCA2_9CAUD</name>
<dbReference type="Proteomes" id="UP000827415">
    <property type="component" value="Segment"/>
</dbReference>
<dbReference type="PANTHER" id="PTHR10210">
    <property type="entry name" value="RIBOSE-PHOSPHATE DIPHOSPHOKINASE FAMILY MEMBER"/>
    <property type="match status" value="1"/>
</dbReference>